<proteinExistence type="predicted"/>
<feature type="region of interest" description="Disordered" evidence="1">
    <location>
        <begin position="1070"/>
        <end position="1125"/>
    </location>
</feature>
<protein>
    <recommendedName>
        <fullName evidence="4">RAP domain-containing protein</fullName>
    </recommendedName>
</protein>
<feature type="region of interest" description="Disordered" evidence="1">
    <location>
        <begin position="1166"/>
        <end position="1211"/>
    </location>
</feature>
<feature type="compositionally biased region" description="Low complexity" evidence="1">
    <location>
        <begin position="1170"/>
        <end position="1179"/>
    </location>
</feature>
<feature type="region of interest" description="Disordered" evidence="1">
    <location>
        <begin position="990"/>
        <end position="1018"/>
    </location>
</feature>
<feature type="region of interest" description="Disordered" evidence="1">
    <location>
        <begin position="217"/>
        <end position="245"/>
    </location>
</feature>
<feature type="region of interest" description="Disordered" evidence="1">
    <location>
        <begin position="97"/>
        <end position="117"/>
    </location>
</feature>
<feature type="non-terminal residue" evidence="2">
    <location>
        <position position="1211"/>
    </location>
</feature>
<dbReference type="EMBL" id="BSDZ01000094">
    <property type="protein sequence ID" value="GLI70328.1"/>
    <property type="molecule type" value="Genomic_DNA"/>
</dbReference>
<feature type="compositionally biased region" description="Polar residues" evidence="1">
    <location>
        <begin position="320"/>
        <end position="335"/>
    </location>
</feature>
<accession>A0ABQ5SLH6</accession>
<evidence type="ECO:0000313" key="2">
    <source>
        <dbReference type="EMBL" id="GLI70328.1"/>
    </source>
</evidence>
<feature type="region of interest" description="Disordered" evidence="1">
    <location>
        <begin position="263"/>
        <end position="335"/>
    </location>
</feature>
<evidence type="ECO:0008006" key="4">
    <source>
        <dbReference type="Google" id="ProtNLM"/>
    </source>
</evidence>
<feature type="region of interest" description="Disordered" evidence="1">
    <location>
        <begin position="184"/>
        <end position="204"/>
    </location>
</feature>
<feature type="compositionally biased region" description="Low complexity" evidence="1">
    <location>
        <begin position="1000"/>
        <end position="1012"/>
    </location>
</feature>
<feature type="compositionally biased region" description="Basic residues" evidence="1">
    <location>
        <begin position="1070"/>
        <end position="1082"/>
    </location>
</feature>
<feature type="region of interest" description="Disordered" evidence="1">
    <location>
        <begin position="703"/>
        <end position="729"/>
    </location>
</feature>
<evidence type="ECO:0000256" key="1">
    <source>
        <dbReference type="SAM" id="MobiDB-lite"/>
    </source>
</evidence>
<dbReference type="PANTHER" id="PTHR21228">
    <property type="entry name" value="FAST LEU-RICH DOMAIN-CONTAINING"/>
    <property type="match status" value="1"/>
</dbReference>
<dbReference type="PANTHER" id="PTHR21228:SF40">
    <property type="entry name" value="LD45607P"/>
    <property type="match status" value="1"/>
</dbReference>
<feature type="compositionally biased region" description="Low complexity" evidence="1">
    <location>
        <begin position="274"/>
        <end position="296"/>
    </location>
</feature>
<reference evidence="2 3" key="1">
    <citation type="journal article" date="2023" name="IScience">
        <title>Expanded male sex-determining region conserved during the evolution of homothallism in the green alga Volvox.</title>
        <authorList>
            <person name="Yamamoto K."/>
            <person name="Matsuzaki R."/>
            <person name="Mahakham W."/>
            <person name="Heman W."/>
            <person name="Sekimoto H."/>
            <person name="Kawachi M."/>
            <person name="Minakuchi Y."/>
            <person name="Toyoda A."/>
            <person name="Nozaki H."/>
        </authorList>
    </citation>
    <scope>NUCLEOTIDE SEQUENCE [LARGE SCALE GENOMIC DNA]</scope>
    <source>
        <strain evidence="2 3">NIES-4468</strain>
    </source>
</reference>
<name>A0ABQ5SLH6_9CHLO</name>
<sequence length="1211" mass="129228">MWRTRGPRPCRGLRCCSTSRIIIRRAVKSQLHDDLVGADPSSSHVDQSRSCIGLQVSVQHLPPRPQEIQHALPLHGSASSREVVDLPTLHIQERQATGDGRECSCDSEPSTSARIGDSRLGNRRWRNQHAMNSRDAAAITRRITHTQSTCELQAVVRQYHPRLNPIHISAAIVKLAKLSAGERGRQRLRQGLRSRPGQPQQRMEPMDQQLVFLAPGSTATSEQDKALGQHSGGFASPPGLILDAEDRPAPSAAADALQYKGIRGHSPRDEGQLSSSSSKSSSSNSSGRMSSDSSDSGVISTQGQNRHGPHDQCDIPNDGSYRSSSGRSTAAPSQLHSDMPHAQLRLGQSALGPSALLADLVSGFLAQLPHYTARQYANVVWALGSLGSRDHPELLQAAATQLQAQGGAKLFSAPPQELSNLALGLAKLGYREVSLWAAIIAAGKARLHDFKPQELHNLAWAVAAASQDRSMISAAVQAALPQLRHFNASGLSNLLWACATAQCHCEELFDSAAAALMALPPEVVNYQDIANTAWACAKLQHNHPQLMAHLARLLLAAARATGGSGLRTAATQELVNTLWAFAVLPLPLSLPVSLGTLDGQQVRGPAYNPWTAAAAAAAGRSATAGGGSSSDGVRGTRVLGLDFGGNLEGEVGLAEGQHSPNDPGRYGHWTAASQRPDTSTRPSSTAGLNDALVAMKAKASSTQAHAGSSTIGASSWDGGGSGSESRSGSGLLESTVQLLVSEVCRREDLTPQGVANALWACARLQPCPLPPAALDSLLNAATRCCGRMKDQEIANTLWAVSELRNAGLYVSYDAVEVIFAAACGATRLDAMSPAGLAQLVQAAVALRRVSTGEMDVLAQHVLGRLRELGPMELCVVAAAVAEAVRIAKYCNPILLNGLANAAVACVGELCPQGISTLLWSFARAKHYHGPLTTILCHAAKPRLREFRDMEIANLVWALAVLKCQDRQLLVQAARVLVERVRLRRHRRPAGIRRQDALAHSQRSSSQWQQQQQHGEDMHQRFVSAADRAATDGEFEKEEDGQQQAHQHLHGEEQYAQLLDEQTDIALALASHRHQQRRRRQHQHQQQQRQSREGEAVLVEAASETLGQAQSTSQGGGDGGEERTETKLWHGGTGWEEHGRQHVVGEPHAISGVAINAVSAALIPAVGDGESNSSSSSSSSTLAETVAVLTPTSPPLLEASDESLPAPRLRLR</sequence>
<organism evidence="2 3">
    <name type="scientific">Volvox africanus</name>
    <dbReference type="NCBI Taxonomy" id="51714"/>
    <lineage>
        <taxon>Eukaryota</taxon>
        <taxon>Viridiplantae</taxon>
        <taxon>Chlorophyta</taxon>
        <taxon>core chlorophytes</taxon>
        <taxon>Chlorophyceae</taxon>
        <taxon>CS clade</taxon>
        <taxon>Chlamydomonadales</taxon>
        <taxon>Volvocaceae</taxon>
        <taxon>Volvox</taxon>
    </lineage>
</organism>
<feature type="compositionally biased region" description="Polar residues" evidence="1">
    <location>
        <begin position="671"/>
        <end position="686"/>
    </location>
</feature>
<feature type="region of interest" description="Disordered" evidence="1">
    <location>
        <begin position="650"/>
        <end position="686"/>
    </location>
</feature>
<dbReference type="Proteomes" id="UP001165090">
    <property type="component" value="Unassembled WGS sequence"/>
</dbReference>
<keyword evidence="3" id="KW-1185">Reference proteome</keyword>
<dbReference type="InterPro" id="IPR050870">
    <property type="entry name" value="FAST_kinase"/>
</dbReference>
<gene>
    <name evidence="2" type="ORF">VaNZ11_015283</name>
</gene>
<comment type="caution">
    <text evidence="2">The sequence shown here is derived from an EMBL/GenBank/DDBJ whole genome shotgun (WGS) entry which is preliminary data.</text>
</comment>
<evidence type="ECO:0000313" key="3">
    <source>
        <dbReference type="Proteomes" id="UP001165090"/>
    </source>
</evidence>